<name>A0A383EAS0_9ZZZZ</name>
<reference evidence="2" key="1">
    <citation type="submission" date="2018-05" db="EMBL/GenBank/DDBJ databases">
        <authorList>
            <person name="Lanie J.A."/>
            <person name="Ng W.-L."/>
            <person name="Kazmierczak K.M."/>
            <person name="Andrzejewski T.M."/>
            <person name="Davidsen T.M."/>
            <person name="Wayne K.J."/>
            <person name="Tettelin H."/>
            <person name="Glass J.I."/>
            <person name="Rusch D."/>
            <person name="Podicherti R."/>
            <person name="Tsui H.-C.T."/>
            <person name="Winkler M.E."/>
        </authorList>
    </citation>
    <scope>NUCLEOTIDE SEQUENCE</scope>
</reference>
<dbReference type="SUPFAM" id="SSF51430">
    <property type="entry name" value="NAD(P)-linked oxidoreductase"/>
    <property type="match status" value="1"/>
</dbReference>
<sequence length="214" mass="23370">GGYGDGAPDYGKPRVLADVEDQLSILAIERFDVLFIHDPPRIEPTLAGGGTLEGLEEARTRGWVNYIGYGMNSHDAHLTVIDSGRTDALLCFSDFNLLRQTAADRVLPAAADADLGVLNGWSIMRGWLTGTPLEQIAPRDKWNDDQQRAEVMRLWCEEHGVTLLSLALQFCLREARIHGNPVGNLNVQQLEANVAAASKPLPDEVIEAFQAAAL</sequence>
<gene>
    <name evidence="2" type="ORF">METZ01_LOCUS506052</name>
</gene>
<dbReference type="PANTHER" id="PTHR42686">
    <property type="entry name" value="GH17980P-RELATED"/>
    <property type="match status" value="1"/>
</dbReference>
<organism evidence="2">
    <name type="scientific">marine metagenome</name>
    <dbReference type="NCBI Taxonomy" id="408172"/>
    <lineage>
        <taxon>unclassified sequences</taxon>
        <taxon>metagenomes</taxon>
        <taxon>ecological metagenomes</taxon>
    </lineage>
</organism>
<dbReference type="EMBL" id="UINC01223842">
    <property type="protein sequence ID" value="SVE53198.1"/>
    <property type="molecule type" value="Genomic_DNA"/>
</dbReference>
<dbReference type="AlphaFoldDB" id="A0A383EAS0"/>
<dbReference type="Pfam" id="PF00248">
    <property type="entry name" value="Aldo_ket_red"/>
    <property type="match status" value="1"/>
</dbReference>
<dbReference type="InterPro" id="IPR023210">
    <property type="entry name" value="NADP_OxRdtase_dom"/>
</dbReference>
<evidence type="ECO:0000259" key="1">
    <source>
        <dbReference type="Pfam" id="PF00248"/>
    </source>
</evidence>
<dbReference type="InterPro" id="IPR036812">
    <property type="entry name" value="NAD(P)_OxRdtase_dom_sf"/>
</dbReference>
<feature type="non-terminal residue" evidence="2">
    <location>
        <position position="1"/>
    </location>
</feature>
<proteinExistence type="predicted"/>
<dbReference type="Gene3D" id="3.20.20.100">
    <property type="entry name" value="NADP-dependent oxidoreductase domain"/>
    <property type="match status" value="1"/>
</dbReference>
<feature type="domain" description="NADP-dependent oxidoreductase" evidence="1">
    <location>
        <begin position="9"/>
        <end position="211"/>
    </location>
</feature>
<protein>
    <recommendedName>
        <fullName evidence="1">NADP-dependent oxidoreductase domain-containing protein</fullName>
    </recommendedName>
</protein>
<dbReference type="PANTHER" id="PTHR42686:SF1">
    <property type="entry name" value="GH17980P-RELATED"/>
    <property type="match status" value="1"/>
</dbReference>
<dbReference type="InterPro" id="IPR020471">
    <property type="entry name" value="AKR"/>
</dbReference>
<accession>A0A383EAS0</accession>
<evidence type="ECO:0000313" key="2">
    <source>
        <dbReference type="EMBL" id="SVE53198.1"/>
    </source>
</evidence>
<dbReference type="GO" id="GO:0005829">
    <property type="term" value="C:cytosol"/>
    <property type="evidence" value="ECO:0007669"/>
    <property type="project" value="TreeGrafter"/>
</dbReference>
<dbReference type="GO" id="GO:0016491">
    <property type="term" value="F:oxidoreductase activity"/>
    <property type="evidence" value="ECO:0007669"/>
    <property type="project" value="InterPro"/>
</dbReference>